<name>A0ABU8L019_9HYPH</name>
<organism evidence="3 4">
    <name type="scientific">Mesorhizobium salmacidum</name>
    <dbReference type="NCBI Taxonomy" id="3015171"/>
    <lineage>
        <taxon>Bacteria</taxon>
        <taxon>Pseudomonadati</taxon>
        <taxon>Pseudomonadota</taxon>
        <taxon>Alphaproteobacteria</taxon>
        <taxon>Hyphomicrobiales</taxon>
        <taxon>Phyllobacteriaceae</taxon>
        <taxon>Mesorhizobium</taxon>
    </lineage>
</organism>
<reference evidence="3 4" key="1">
    <citation type="submission" date="2022-12" db="EMBL/GenBank/DDBJ databases">
        <authorList>
            <person name="Muema E."/>
        </authorList>
    </citation>
    <scope>NUCLEOTIDE SEQUENCE [LARGE SCALE GENOMIC DNA]</scope>
    <source>
        <strain evidence="4">1326</strain>
    </source>
</reference>
<proteinExistence type="predicted"/>
<evidence type="ECO:0000256" key="1">
    <source>
        <dbReference type="SAM" id="MobiDB-lite"/>
    </source>
</evidence>
<dbReference type="RefSeq" id="WP_337107405.1">
    <property type="nucleotide sequence ID" value="NZ_JAPYKS010000013.1"/>
</dbReference>
<evidence type="ECO:0008006" key="5">
    <source>
        <dbReference type="Google" id="ProtNLM"/>
    </source>
</evidence>
<evidence type="ECO:0000313" key="3">
    <source>
        <dbReference type="EMBL" id="MEI9410680.1"/>
    </source>
</evidence>
<accession>A0ABU8L019</accession>
<keyword evidence="2" id="KW-0472">Membrane</keyword>
<keyword evidence="2" id="KW-1133">Transmembrane helix</keyword>
<dbReference type="EMBL" id="JAPYKS010000013">
    <property type="protein sequence ID" value="MEI9410680.1"/>
    <property type="molecule type" value="Genomic_DNA"/>
</dbReference>
<evidence type="ECO:0000313" key="4">
    <source>
        <dbReference type="Proteomes" id="UP001387293"/>
    </source>
</evidence>
<comment type="caution">
    <text evidence="3">The sequence shown here is derived from an EMBL/GenBank/DDBJ whole genome shotgun (WGS) entry which is preliminary data.</text>
</comment>
<keyword evidence="4" id="KW-1185">Reference proteome</keyword>
<feature type="transmembrane region" description="Helical" evidence="2">
    <location>
        <begin position="177"/>
        <end position="199"/>
    </location>
</feature>
<evidence type="ECO:0000256" key="2">
    <source>
        <dbReference type="SAM" id="Phobius"/>
    </source>
</evidence>
<sequence>MDIANASMPSLLKEALTPQPVSSLKADPATAALVKALVQPPAPAMVQSAQFAAQALQGSLPRPAAQTSQRLSSSEIEDAYRAVMELDAATHHAPPRASTGGTGTDTDQASRGFAPPQITVTDSTPKLAPASASSTFSPAVASAAVLVAANANAPQPRGASIRPAGHAPRSEPAPSSLWTISIVTAIVSAATTMIVLFLFR</sequence>
<keyword evidence="2" id="KW-0812">Transmembrane</keyword>
<protein>
    <recommendedName>
        <fullName evidence="5">Transmembrane protein</fullName>
    </recommendedName>
</protein>
<feature type="region of interest" description="Disordered" evidence="1">
    <location>
        <begin position="153"/>
        <end position="173"/>
    </location>
</feature>
<feature type="region of interest" description="Disordered" evidence="1">
    <location>
        <begin position="90"/>
        <end position="116"/>
    </location>
</feature>
<dbReference type="Proteomes" id="UP001387293">
    <property type="component" value="Unassembled WGS sequence"/>
</dbReference>
<gene>
    <name evidence="3" type="ORF">O7A60_18175</name>
</gene>